<dbReference type="EMBL" id="JAMSHJ010000003">
    <property type="protein sequence ID" value="KAI5426196.1"/>
    <property type="molecule type" value="Genomic_DNA"/>
</dbReference>
<dbReference type="Proteomes" id="UP001058974">
    <property type="component" value="Chromosome 3"/>
</dbReference>
<reference evidence="3 4" key="1">
    <citation type="journal article" date="2022" name="Nat. Genet.">
        <title>Improved pea reference genome and pan-genome highlight genomic features and evolutionary characteristics.</title>
        <authorList>
            <person name="Yang T."/>
            <person name="Liu R."/>
            <person name="Luo Y."/>
            <person name="Hu S."/>
            <person name="Wang D."/>
            <person name="Wang C."/>
            <person name="Pandey M.K."/>
            <person name="Ge S."/>
            <person name="Xu Q."/>
            <person name="Li N."/>
            <person name="Li G."/>
            <person name="Huang Y."/>
            <person name="Saxena R.K."/>
            <person name="Ji Y."/>
            <person name="Li M."/>
            <person name="Yan X."/>
            <person name="He Y."/>
            <person name="Liu Y."/>
            <person name="Wang X."/>
            <person name="Xiang C."/>
            <person name="Varshney R.K."/>
            <person name="Ding H."/>
            <person name="Gao S."/>
            <person name="Zong X."/>
        </authorList>
    </citation>
    <scope>NUCLEOTIDE SEQUENCE [LARGE SCALE GENOMIC DNA]</scope>
    <source>
        <strain evidence="3 4">cv. Zhongwan 6</strain>
    </source>
</reference>
<comment type="caution">
    <text evidence="3">The sequence shown here is derived from an EMBL/GenBank/DDBJ whole genome shotgun (WGS) entry which is preliminary data.</text>
</comment>
<sequence length="216" mass="23546">MVLLSREPTIKSLASFVKGLHYAKISNKHSNFEFVRLALEPLMNHGLTESKIFVEVKCDVDKWGYFEVFGIVKELGYEESGTIIYKDPTIGLFTLSDDKCAKEIVDLCKDETDNITKVIVNVDETEDVIRKLVEDVLNGKLDGLSDLNKVEVGGTNVDVNGDEHMSKGGVGDINVDVNGDKNMSEGEVGDNNVDVNGVEDMSEGEVGDNNGDVNGG</sequence>
<keyword evidence="4" id="KW-1185">Reference proteome</keyword>
<evidence type="ECO:0000256" key="1">
    <source>
        <dbReference type="SAM" id="MobiDB-lite"/>
    </source>
</evidence>
<gene>
    <name evidence="3" type="ORF">KIW84_031865</name>
</gene>
<feature type="compositionally biased region" description="Low complexity" evidence="1">
    <location>
        <begin position="207"/>
        <end position="216"/>
    </location>
</feature>
<evidence type="ECO:0000313" key="3">
    <source>
        <dbReference type="EMBL" id="KAI5426196.1"/>
    </source>
</evidence>
<feature type="compositionally biased region" description="Low complexity" evidence="1">
    <location>
        <begin position="185"/>
        <end position="199"/>
    </location>
</feature>
<organism evidence="3 4">
    <name type="scientific">Pisum sativum</name>
    <name type="common">Garden pea</name>
    <name type="synonym">Lathyrus oleraceus</name>
    <dbReference type="NCBI Taxonomy" id="3888"/>
    <lineage>
        <taxon>Eukaryota</taxon>
        <taxon>Viridiplantae</taxon>
        <taxon>Streptophyta</taxon>
        <taxon>Embryophyta</taxon>
        <taxon>Tracheophyta</taxon>
        <taxon>Spermatophyta</taxon>
        <taxon>Magnoliopsida</taxon>
        <taxon>eudicotyledons</taxon>
        <taxon>Gunneridae</taxon>
        <taxon>Pentapetalae</taxon>
        <taxon>rosids</taxon>
        <taxon>fabids</taxon>
        <taxon>Fabales</taxon>
        <taxon>Fabaceae</taxon>
        <taxon>Papilionoideae</taxon>
        <taxon>50 kb inversion clade</taxon>
        <taxon>NPAAA clade</taxon>
        <taxon>Hologalegina</taxon>
        <taxon>IRL clade</taxon>
        <taxon>Fabeae</taxon>
        <taxon>Lathyrus</taxon>
    </lineage>
</organism>
<protein>
    <recommendedName>
        <fullName evidence="2">PB1-like domain-containing protein</fullName>
    </recommendedName>
</protein>
<accession>A0A9D4XX07</accession>
<proteinExistence type="predicted"/>
<evidence type="ECO:0000259" key="2">
    <source>
        <dbReference type="Pfam" id="PF26130"/>
    </source>
</evidence>
<evidence type="ECO:0000313" key="4">
    <source>
        <dbReference type="Proteomes" id="UP001058974"/>
    </source>
</evidence>
<dbReference type="InterPro" id="IPR058594">
    <property type="entry name" value="PB1-like_dom_pln"/>
</dbReference>
<feature type="domain" description="PB1-like" evidence="2">
    <location>
        <begin position="56"/>
        <end position="115"/>
    </location>
</feature>
<feature type="region of interest" description="Disordered" evidence="1">
    <location>
        <begin position="180"/>
        <end position="216"/>
    </location>
</feature>
<name>A0A9D4XX07_PEA</name>
<dbReference type="Gramene" id="Psat03G0186500-T1">
    <property type="protein sequence ID" value="KAI5426196.1"/>
    <property type="gene ID" value="KIW84_031865"/>
</dbReference>
<dbReference type="Pfam" id="PF26130">
    <property type="entry name" value="PB1-like"/>
    <property type="match status" value="1"/>
</dbReference>
<dbReference type="AlphaFoldDB" id="A0A9D4XX07"/>